<gene>
    <name evidence="2" type="ORF">N658DRAFT_294955</name>
</gene>
<comment type="caution">
    <text evidence="2">The sequence shown here is derived from an EMBL/GenBank/DDBJ whole genome shotgun (WGS) entry which is preliminary data.</text>
</comment>
<organism evidence="2 3">
    <name type="scientific">Parathielavia hyrcaniae</name>
    <dbReference type="NCBI Taxonomy" id="113614"/>
    <lineage>
        <taxon>Eukaryota</taxon>
        <taxon>Fungi</taxon>
        <taxon>Dikarya</taxon>
        <taxon>Ascomycota</taxon>
        <taxon>Pezizomycotina</taxon>
        <taxon>Sordariomycetes</taxon>
        <taxon>Sordariomycetidae</taxon>
        <taxon>Sordariales</taxon>
        <taxon>Chaetomiaceae</taxon>
        <taxon>Parathielavia</taxon>
    </lineage>
</organism>
<evidence type="ECO:0000313" key="2">
    <source>
        <dbReference type="EMBL" id="KAK4097274.1"/>
    </source>
</evidence>
<keyword evidence="3" id="KW-1185">Reference proteome</keyword>
<accession>A0AAN6SYA2</accession>
<dbReference type="EMBL" id="MU863679">
    <property type="protein sequence ID" value="KAK4097274.1"/>
    <property type="molecule type" value="Genomic_DNA"/>
</dbReference>
<feature type="region of interest" description="Disordered" evidence="1">
    <location>
        <begin position="102"/>
        <end position="161"/>
    </location>
</feature>
<reference evidence="2" key="2">
    <citation type="submission" date="2023-05" db="EMBL/GenBank/DDBJ databases">
        <authorList>
            <consortium name="Lawrence Berkeley National Laboratory"/>
            <person name="Steindorff A."/>
            <person name="Hensen N."/>
            <person name="Bonometti L."/>
            <person name="Westerberg I."/>
            <person name="Brannstrom I.O."/>
            <person name="Guillou S."/>
            <person name="Cros-Aarteil S."/>
            <person name="Calhoun S."/>
            <person name="Haridas S."/>
            <person name="Kuo A."/>
            <person name="Mondo S."/>
            <person name="Pangilinan J."/>
            <person name="Riley R."/>
            <person name="Labutti K."/>
            <person name="Andreopoulos B."/>
            <person name="Lipzen A."/>
            <person name="Chen C."/>
            <person name="Yanf M."/>
            <person name="Daum C."/>
            <person name="Ng V."/>
            <person name="Clum A."/>
            <person name="Ohm R."/>
            <person name="Martin F."/>
            <person name="Silar P."/>
            <person name="Natvig D."/>
            <person name="Lalanne C."/>
            <person name="Gautier V."/>
            <person name="Ament-Velasquez S.L."/>
            <person name="Kruys A."/>
            <person name="Hutchinson M.I."/>
            <person name="Powell A.J."/>
            <person name="Barry K."/>
            <person name="Miller A.N."/>
            <person name="Grigoriev I.V."/>
            <person name="Debuchy R."/>
            <person name="Gladieux P."/>
            <person name="Thoren M.H."/>
            <person name="Johannesson H."/>
        </authorList>
    </citation>
    <scope>NUCLEOTIDE SEQUENCE</scope>
    <source>
        <strain evidence="2">CBS 757.83</strain>
    </source>
</reference>
<evidence type="ECO:0000313" key="3">
    <source>
        <dbReference type="Proteomes" id="UP001305647"/>
    </source>
</evidence>
<evidence type="ECO:0000256" key="1">
    <source>
        <dbReference type="SAM" id="MobiDB-lite"/>
    </source>
</evidence>
<feature type="compositionally biased region" description="Low complexity" evidence="1">
    <location>
        <begin position="102"/>
        <end position="112"/>
    </location>
</feature>
<proteinExistence type="predicted"/>
<dbReference type="AlphaFoldDB" id="A0AAN6SYA2"/>
<name>A0AAN6SYA2_9PEZI</name>
<dbReference type="Proteomes" id="UP001305647">
    <property type="component" value="Unassembled WGS sequence"/>
</dbReference>
<protein>
    <submittedName>
        <fullName evidence="2">Uncharacterized protein</fullName>
    </submittedName>
</protein>
<reference evidence="2" key="1">
    <citation type="journal article" date="2023" name="Mol. Phylogenet. Evol.">
        <title>Genome-scale phylogeny and comparative genomics of the fungal order Sordariales.</title>
        <authorList>
            <person name="Hensen N."/>
            <person name="Bonometti L."/>
            <person name="Westerberg I."/>
            <person name="Brannstrom I.O."/>
            <person name="Guillou S."/>
            <person name="Cros-Aarteil S."/>
            <person name="Calhoun S."/>
            <person name="Haridas S."/>
            <person name="Kuo A."/>
            <person name="Mondo S."/>
            <person name="Pangilinan J."/>
            <person name="Riley R."/>
            <person name="LaButti K."/>
            <person name="Andreopoulos B."/>
            <person name="Lipzen A."/>
            <person name="Chen C."/>
            <person name="Yan M."/>
            <person name="Daum C."/>
            <person name="Ng V."/>
            <person name="Clum A."/>
            <person name="Steindorff A."/>
            <person name="Ohm R.A."/>
            <person name="Martin F."/>
            <person name="Silar P."/>
            <person name="Natvig D.O."/>
            <person name="Lalanne C."/>
            <person name="Gautier V."/>
            <person name="Ament-Velasquez S.L."/>
            <person name="Kruys A."/>
            <person name="Hutchinson M.I."/>
            <person name="Powell A.J."/>
            <person name="Barry K."/>
            <person name="Miller A.N."/>
            <person name="Grigoriev I.V."/>
            <person name="Debuchy R."/>
            <person name="Gladieux P."/>
            <person name="Hiltunen Thoren M."/>
            <person name="Johannesson H."/>
        </authorList>
    </citation>
    <scope>NUCLEOTIDE SEQUENCE</scope>
    <source>
        <strain evidence="2">CBS 757.83</strain>
    </source>
</reference>
<sequence>MSQEEQFFLHKPESIRAGFIWLEFRKGGYQRMAKVTPEAMKDLANGRVKLPLETLAEVGYIAAIEEGSWSMTRIEPIWRQEDLLSGRAKDFVPERHDPKPAAQVIAPVAKPAVPQPVPASDGRGRSPSPRYGDLPSPAPRRRPSRPRLPSSAPCPLSPILPPASPTLEFPSYCLPDRTRRKPSLSTFVDHDLSPPGTARLISVPLDTSTKMTLPRWDPPTRPPRGILRLETSGPSLPGPKAPALQMPHSQRLLRPSPARLVPPHQLSLMLLVPLQCTTSRVLLPRLVSRWAKVVDS</sequence>